<evidence type="ECO:0000313" key="2">
    <source>
        <dbReference type="Proteomes" id="UP000323994"/>
    </source>
</evidence>
<dbReference type="EMBL" id="VBSN01000069">
    <property type="protein sequence ID" value="KAA6434109.1"/>
    <property type="molecule type" value="Genomic_DNA"/>
</dbReference>
<dbReference type="AlphaFoldDB" id="A0A5M8QDM6"/>
<protein>
    <submittedName>
        <fullName evidence="1">Uncharacterized protein</fullName>
    </submittedName>
</protein>
<proteinExistence type="predicted"/>
<keyword evidence="2" id="KW-1185">Reference proteome</keyword>
<organism evidence="1 2">
    <name type="scientific">Dyadobacter flavalbus</name>
    <dbReference type="NCBI Taxonomy" id="2579942"/>
    <lineage>
        <taxon>Bacteria</taxon>
        <taxon>Pseudomonadati</taxon>
        <taxon>Bacteroidota</taxon>
        <taxon>Cytophagia</taxon>
        <taxon>Cytophagales</taxon>
        <taxon>Spirosomataceae</taxon>
        <taxon>Dyadobacter</taxon>
    </lineage>
</organism>
<evidence type="ECO:0000313" key="1">
    <source>
        <dbReference type="EMBL" id="KAA6434109.1"/>
    </source>
</evidence>
<comment type="caution">
    <text evidence="1">The sequence shown here is derived from an EMBL/GenBank/DDBJ whole genome shotgun (WGS) entry which is preliminary data.</text>
</comment>
<dbReference type="Proteomes" id="UP000323994">
    <property type="component" value="Unassembled WGS sequence"/>
</dbReference>
<sequence>MLRKLHAPEQEWETRIYNAVFIILSEPPALVCHTPLNLTDPAYTVTAAPAHTAWMPRESCHFVAVERQSSGAIGRNG</sequence>
<gene>
    <name evidence="1" type="ORF">FEM33_22785</name>
</gene>
<accession>A0A5M8QDM6</accession>
<reference evidence="1 2" key="1">
    <citation type="submission" date="2019-05" db="EMBL/GenBank/DDBJ databases">
        <authorList>
            <person name="Qu J.-H."/>
        </authorList>
    </citation>
    <scope>NUCLEOTIDE SEQUENCE [LARGE SCALE GENOMIC DNA]</scope>
    <source>
        <strain evidence="1 2">NS28</strain>
    </source>
</reference>
<name>A0A5M8QDM6_9BACT</name>